<dbReference type="EMBL" id="JAKOGI010003348">
    <property type="protein sequence ID" value="KAJ8420551.1"/>
    <property type="molecule type" value="Genomic_DNA"/>
</dbReference>
<comment type="caution">
    <text evidence="1">The sequence shown here is derived from an EMBL/GenBank/DDBJ whole genome shotgun (WGS) entry which is preliminary data.</text>
</comment>
<dbReference type="AlphaFoldDB" id="A0A9Q1GH71"/>
<name>A0A9Q1GH71_9CARY</name>
<dbReference type="PANTHER" id="PTHR33240">
    <property type="entry name" value="OS08G0508500 PROTEIN"/>
    <property type="match status" value="1"/>
</dbReference>
<protein>
    <submittedName>
        <fullName evidence="1">Uncharacterized protein</fullName>
    </submittedName>
</protein>
<evidence type="ECO:0000313" key="2">
    <source>
        <dbReference type="Proteomes" id="UP001153076"/>
    </source>
</evidence>
<keyword evidence="2" id="KW-1185">Reference proteome</keyword>
<dbReference type="Proteomes" id="UP001153076">
    <property type="component" value="Unassembled WGS sequence"/>
</dbReference>
<dbReference type="CDD" id="cd00303">
    <property type="entry name" value="retropepsin_like"/>
    <property type="match status" value="1"/>
</dbReference>
<dbReference type="Gene3D" id="2.40.70.10">
    <property type="entry name" value="Acid Proteases"/>
    <property type="match status" value="1"/>
</dbReference>
<reference evidence="1" key="1">
    <citation type="submission" date="2022-04" db="EMBL/GenBank/DDBJ databases">
        <title>Carnegiea gigantea Genome sequencing and assembly v2.</title>
        <authorList>
            <person name="Copetti D."/>
            <person name="Sanderson M.J."/>
            <person name="Burquez A."/>
            <person name="Wojciechowski M.F."/>
        </authorList>
    </citation>
    <scope>NUCLEOTIDE SEQUENCE</scope>
    <source>
        <strain evidence="1">SGP5-SGP5p</strain>
        <tissue evidence="1">Aerial part</tissue>
    </source>
</reference>
<dbReference type="PANTHER" id="PTHR33240:SF17">
    <property type="entry name" value="EUKARYOTIC PEPTIDE CHAIN RELEASE FACTOR GTP-BINDING SUBUNIT-LIKE"/>
    <property type="match status" value="1"/>
</dbReference>
<dbReference type="InterPro" id="IPR021109">
    <property type="entry name" value="Peptidase_aspartic_dom_sf"/>
</dbReference>
<organism evidence="1 2">
    <name type="scientific">Carnegiea gigantea</name>
    <dbReference type="NCBI Taxonomy" id="171969"/>
    <lineage>
        <taxon>Eukaryota</taxon>
        <taxon>Viridiplantae</taxon>
        <taxon>Streptophyta</taxon>
        <taxon>Embryophyta</taxon>
        <taxon>Tracheophyta</taxon>
        <taxon>Spermatophyta</taxon>
        <taxon>Magnoliopsida</taxon>
        <taxon>eudicotyledons</taxon>
        <taxon>Gunneridae</taxon>
        <taxon>Pentapetalae</taxon>
        <taxon>Caryophyllales</taxon>
        <taxon>Cactineae</taxon>
        <taxon>Cactaceae</taxon>
        <taxon>Cactoideae</taxon>
        <taxon>Echinocereeae</taxon>
        <taxon>Carnegiea</taxon>
    </lineage>
</organism>
<dbReference type="SUPFAM" id="SSF50630">
    <property type="entry name" value="Acid proteases"/>
    <property type="match status" value="1"/>
</dbReference>
<sequence length="182" mass="20031">MATIAGSYVEEITRSTWKAQLRGTQQPNGAYDGIRGEGPPRFASHHNDPLVVEMKIASAIVRQFLVNTGSSVDIITWDFMNRLAHPGRDIVPMANPILGFGGQEVHPTGMICLLVRFGDKTTFKSLEVDFLIVDVPTAYNIIIGRPTLHRAPTRLLRKFAPAHIDWRPSRAAPSHGRGIAAI</sequence>
<proteinExistence type="predicted"/>
<evidence type="ECO:0000313" key="1">
    <source>
        <dbReference type="EMBL" id="KAJ8420551.1"/>
    </source>
</evidence>
<gene>
    <name evidence="1" type="ORF">Cgig2_003510</name>
</gene>
<dbReference type="OrthoDB" id="1746852at2759"/>
<accession>A0A9Q1GH71</accession>